<feature type="region of interest" description="Disordered" evidence="8">
    <location>
        <begin position="263"/>
        <end position="297"/>
    </location>
</feature>
<dbReference type="Pfam" id="PF08969">
    <property type="entry name" value="USP8_dimer"/>
    <property type="match status" value="1"/>
</dbReference>
<organism evidence="11 12">
    <name type="scientific">Pseudozyma antarctica</name>
    <name type="common">Yeast</name>
    <name type="synonym">Candida antarctica</name>
    <dbReference type="NCBI Taxonomy" id="84753"/>
    <lineage>
        <taxon>Eukaryota</taxon>
        <taxon>Fungi</taxon>
        <taxon>Dikarya</taxon>
        <taxon>Basidiomycota</taxon>
        <taxon>Ustilaginomycotina</taxon>
        <taxon>Ustilaginomycetes</taxon>
        <taxon>Ustilaginales</taxon>
        <taxon>Ustilaginaceae</taxon>
        <taxon>Moesziomyces</taxon>
    </lineage>
</organism>
<name>A0A081CKK2_PSEA2</name>
<feature type="region of interest" description="Disordered" evidence="8">
    <location>
        <begin position="126"/>
        <end position="170"/>
    </location>
</feature>
<keyword evidence="6" id="KW-0378">Hydrolase</keyword>
<dbReference type="InterPro" id="IPR001394">
    <property type="entry name" value="Peptidase_C19_UCH"/>
</dbReference>
<evidence type="ECO:0000256" key="3">
    <source>
        <dbReference type="ARBA" id="ARBA00012759"/>
    </source>
</evidence>
<comment type="similarity">
    <text evidence="2">Belongs to the peptidase C19 family.</text>
</comment>
<dbReference type="GeneID" id="26306317"/>
<dbReference type="SUPFAM" id="SSF140856">
    <property type="entry name" value="USP8 N-terminal domain-like"/>
    <property type="match status" value="1"/>
</dbReference>
<comment type="catalytic activity">
    <reaction evidence="1">
        <text>Thiol-dependent hydrolysis of ester, thioester, amide, peptide and isopeptide bonds formed by the C-terminal Gly of ubiquitin (a 76-residue protein attached to proteins as an intracellular targeting signal).</text>
        <dbReference type="EC" id="3.4.19.12"/>
    </reaction>
</comment>
<feature type="compositionally biased region" description="Low complexity" evidence="8">
    <location>
        <begin position="217"/>
        <end position="227"/>
    </location>
</feature>
<dbReference type="Pfam" id="PF00443">
    <property type="entry name" value="UCH"/>
    <property type="match status" value="1"/>
</dbReference>
<keyword evidence="4" id="KW-0645">Protease</keyword>
<dbReference type="AlphaFoldDB" id="A0A081CKK2"/>
<sequence length="1187" mass="128143">MPAVAAANNGASTFLSANHPLNLRKQAQPKLDSSFSVKTYIGAANALLDKARASDAQGQIEVAFVNYLKAANVAAFISKHDDWPKIQKARGSVYQAYNELMKQAPAFIERTKRLESQLAVREETNAQQLAQAAEEQAQNAARQRQAQPPGDSALRHPPTRPAQASDEEDDHAIHATDTSPIDQHAEGRRTGSSLADRLQALRNSASTDPAELRDRSQSNASSSDTDSAFATHSLHHALDEASNAFPAVPTASEFNAHYPSIDQLENDNAAGGFPAPPSHPVGKSKRPLPAPPSTSSNDLAREFALARDVPEPFDRASPAPTPPQPPSRQSRAIDGLPPHDPHRISLHQPPSSPAPAPAPASAPASASTAEPRSLIVGAKPPLPMKNHISVEELFGFLHPGFQEFTDAQGNRKIGKKVGLDVLLLDVRSRAEFDAGRILGGKLVCIEPITLRDGMSAADIEDKLVLSPQEEQAAFAARNTFDLVVLYDRNLRALRGAHSPDKIPQDPAAQARMDTLVRAIYENEFAKTLKHQPVLLVGGFERWAQKAGDKLVLRSAGANGNRSSVSFEPGTRFPTADDAGSRGWTAEQVAQQQELKRARRQQQVVPDPARGMQPGGVYPSRSSNGGSPFSMEGGFGGPSLPARAYKAPGGIASGAPSFPPPAAHRPLSRSNSATAFDYPQLKPSVSGGMSAYGGMAPQPPPMAASSSSPSGAAASTRDRPTSVPTALIPGTGSAGGNDPSKKQVMAPGYAGHLTTASRVYASPTNGRSADEIKIGLTGLKNLGNSCYMNSTLQCLSATIPLARFLLDGSYKQAINRTNPLGTQGQLATALAGLVHVMWGEKYAFVSPVTFREAMARFAPSFRGYDQHDSQEFLAILLDGLHEDLNYVVTRPAAVEMTPEREAELETLPQQVASVKEWAIYRMRNDSLVVDWFQGQFRNKLTCLTCGKTSTTYEAYTYLSLPVPHGRGVGKVSLEQCLDAFVREEVLDKADMWNCPRCKKPRKATKRLSISRLPQILLIHLKRFSFKGPFTDKIDTTVTFPTTTPMDLTNYMPAPLPPGAAGGQVESGSQRPPYRYDLYAVTHHFGSLNTGHYTATVKSSGEWWYCDDSRIARGDDRQLHTNSPYVLWFRRKQSEPTQALMGTGIDARSATLTLSAQRGVASNDVAMSRVAGGWNNIKSKSKSIERYRD</sequence>
<evidence type="ECO:0000313" key="12">
    <source>
        <dbReference type="Proteomes" id="UP000053758"/>
    </source>
</evidence>
<dbReference type="SMART" id="SM00450">
    <property type="entry name" value="RHOD"/>
    <property type="match status" value="1"/>
</dbReference>
<evidence type="ECO:0000259" key="10">
    <source>
        <dbReference type="PROSITE" id="PS50235"/>
    </source>
</evidence>
<dbReference type="PROSITE" id="PS00972">
    <property type="entry name" value="USP_1"/>
    <property type="match status" value="1"/>
</dbReference>
<keyword evidence="5" id="KW-0833">Ubl conjugation pathway</keyword>
<dbReference type="CDD" id="cd00158">
    <property type="entry name" value="RHOD"/>
    <property type="match status" value="1"/>
</dbReference>
<feature type="region of interest" description="Disordered" evidence="8">
    <location>
        <begin position="692"/>
        <end position="741"/>
    </location>
</feature>
<keyword evidence="12" id="KW-1185">Reference proteome</keyword>
<gene>
    <name evidence="11" type="ORF">PAN0_017d5424</name>
</gene>
<dbReference type="GO" id="GO:0004843">
    <property type="term" value="F:cysteine-type deubiquitinase activity"/>
    <property type="evidence" value="ECO:0007669"/>
    <property type="project" value="UniProtKB-EC"/>
</dbReference>
<dbReference type="InterPro" id="IPR018200">
    <property type="entry name" value="USP_CS"/>
</dbReference>
<reference evidence="12" key="1">
    <citation type="journal article" date="2014" name="Genome Announc.">
        <title>Draft Genome Sequence of the Yeast Pseudozyma antarctica Type Strain JCM10317, a Producer of the Glycolipid Biosurfactants, Mannosylerythritol Lipids.</title>
        <authorList>
            <person name="Saika A."/>
            <person name="Koike H."/>
            <person name="Hori T."/>
            <person name="Fukuoka T."/>
            <person name="Sato S."/>
            <person name="Habe H."/>
            <person name="Kitamoto D."/>
            <person name="Morita T."/>
        </authorList>
    </citation>
    <scope>NUCLEOTIDE SEQUENCE [LARGE SCALE GENOMIC DNA]</scope>
    <source>
        <strain evidence="12">JCM 10317</strain>
    </source>
</reference>
<dbReference type="EC" id="3.4.19.12" evidence="3"/>
<dbReference type="Gene3D" id="3.90.70.10">
    <property type="entry name" value="Cysteine proteinases"/>
    <property type="match status" value="1"/>
</dbReference>
<feature type="region of interest" description="Disordered" evidence="8">
    <location>
        <begin position="203"/>
        <end position="227"/>
    </location>
</feature>
<dbReference type="InterPro" id="IPR001763">
    <property type="entry name" value="Rhodanese-like_dom"/>
</dbReference>
<keyword evidence="7" id="KW-0788">Thiol protease</keyword>
<dbReference type="SUPFAM" id="SSF52821">
    <property type="entry name" value="Rhodanese/Cell cycle control phosphatase"/>
    <property type="match status" value="1"/>
</dbReference>
<dbReference type="GO" id="GO:0016579">
    <property type="term" value="P:protein deubiquitination"/>
    <property type="evidence" value="ECO:0007669"/>
    <property type="project" value="InterPro"/>
</dbReference>
<dbReference type="InterPro" id="IPR038765">
    <property type="entry name" value="Papain-like_cys_pep_sf"/>
</dbReference>
<evidence type="ECO:0000256" key="7">
    <source>
        <dbReference type="ARBA" id="ARBA00022807"/>
    </source>
</evidence>
<dbReference type="SUPFAM" id="SSF54001">
    <property type="entry name" value="Cysteine proteinases"/>
    <property type="match status" value="1"/>
</dbReference>
<proteinExistence type="inferred from homology"/>
<dbReference type="EMBL" id="DF830084">
    <property type="protein sequence ID" value="GAK67198.1"/>
    <property type="molecule type" value="Genomic_DNA"/>
</dbReference>
<dbReference type="InterPro" id="IPR036873">
    <property type="entry name" value="Rhodanese-like_dom_sf"/>
</dbReference>
<evidence type="ECO:0000256" key="1">
    <source>
        <dbReference type="ARBA" id="ARBA00000707"/>
    </source>
</evidence>
<dbReference type="CDD" id="cd02674">
    <property type="entry name" value="Peptidase_C19R"/>
    <property type="match status" value="1"/>
</dbReference>
<dbReference type="InterPro" id="IPR050185">
    <property type="entry name" value="Ub_carboxyl-term_hydrolase"/>
</dbReference>
<feature type="domain" description="Rhodanese" evidence="9">
    <location>
        <begin position="420"/>
        <end position="551"/>
    </location>
</feature>
<feature type="compositionally biased region" description="Pro residues" evidence="8">
    <location>
        <begin position="350"/>
        <end position="360"/>
    </location>
</feature>
<evidence type="ECO:0000256" key="6">
    <source>
        <dbReference type="ARBA" id="ARBA00022801"/>
    </source>
</evidence>
<evidence type="ECO:0000256" key="8">
    <source>
        <dbReference type="SAM" id="MobiDB-lite"/>
    </source>
</evidence>
<dbReference type="RefSeq" id="XP_014654485.1">
    <property type="nucleotide sequence ID" value="XM_014798999.1"/>
</dbReference>
<evidence type="ECO:0000259" key="9">
    <source>
        <dbReference type="PROSITE" id="PS50206"/>
    </source>
</evidence>
<dbReference type="GO" id="GO:0006508">
    <property type="term" value="P:proteolysis"/>
    <property type="evidence" value="ECO:0007669"/>
    <property type="project" value="UniProtKB-KW"/>
</dbReference>
<dbReference type="HOGENOM" id="CLU_005922_2_2_1"/>
<dbReference type="InterPro" id="IPR028889">
    <property type="entry name" value="USP"/>
</dbReference>
<feature type="domain" description="USP" evidence="10">
    <location>
        <begin position="776"/>
        <end position="1130"/>
    </location>
</feature>
<evidence type="ECO:0000256" key="4">
    <source>
        <dbReference type="ARBA" id="ARBA00022670"/>
    </source>
</evidence>
<dbReference type="PANTHER" id="PTHR21646">
    <property type="entry name" value="UBIQUITIN CARBOXYL-TERMINAL HYDROLASE"/>
    <property type="match status" value="1"/>
</dbReference>
<feature type="region of interest" description="Disordered" evidence="8">
    <location>
        <begin position="646"/>
        <end position="668"/>
    </location>
</feature>
<feature type="region of interest" description="Disordered" evidence="8">
    <location>
        <begin position="311"/>
        <end position="370"/>
    </location>
</feature>
<accession>A0A081CKK2</accession>
<evidence type="ECO:0000313" key="11">
    <source>
        <dbReference type="EMBL" id="GAK67198.1"/>
    </source>
</evidence>
<dbReference type="Gene3D" id="1.20.58.80">
    <property type="entry name" value="Phosphotransferase system, lactose/cellobiose-type IIA subunit"/>
    <property type="match status" value="1"/>
</dbReference>
<dbReference type="InterPro" id="IPR015063">
    <property type="entry name" value="USP8_dimer"/>
</dbReference>
<dbReference type="Proteomes" id="UP000053758">
    <property type="component" value="Unassembled WGS sequence"/>
</dbReference>
<dbReference type="Gene3D" id="3.40.250.10">
    <property type="entry name" value="Rhodanese-like domain"/>
    <property type="match status" value="1"/>
</dbReference>
<feature type="compositionally biased region" description="Low complexity" evidence="8">
    <location>
        <begin position="702"/>
        <end position="714"/>
    </location>
</feature>
<evidence type="ECO:0000256" key="2">
    <source>
        <dbReference type="ARBA" id="ARBA00009085"/>
    </source>
</evidence>
<feature type="compositionally biased region" description="Low complexity" evidence="8">
    <location>
        <begin position="126"/>
        <end position="147"/>
    </location>
</feature>
<dbReference type="PANTHER" id="PTHR21646:SF95">
    <property type="entry name" value="UBIQUITIN CARBOXYL-TERMINAL HYDROLASE 4-RELATED"/>
    <property type="match status" value="1"/>
</dbReference>
<feature type="region of interest" description="Disordered" evidence="8">
    <location>
        <begin position="558"/>
        <end position="634"/>
    </location>
</feature>
<dbReference type="PROSITE" id="PS50206">
    <property type="entry name" value="RHODANESE_3"/>
    <property type="match status" value="1"/>
</dbReference>
<dbReference type="PROSITE" id="PS50235">
    <property type="entry name" value="USP_3"/>
    <property type="match status" value="1"/>
</dbReference>
<evidence type="ECO:0000256" key="5">
    <source>
        <dbReference type="ARBA" id="ARBA00022786"/>
    </source>
</evidence>
<protein>
    <recommendedName>
        <fullName evidence="3">ubiquitinyl hydrolase 1</fullName>
        <ecNumber evidence="3">3.4.19.12</ecNumber>
    </recommendedName>
</protein>
<dbReference type="PROSITE" id="PS00973">
    <property type="entry name" value="USP_2"/>
    <property type="match status" value="1"/>
</dbReference>
<feature type="compositionally biased region" description="Low complexity" evidence="8">
    <location>
        <begin position="646"/>
        <end position="655"/>
    </location>
</feature>